<protein>
    <recommendedName>
        <fullName evidence="1">F-box domain-containing protein</fullName>
    </recommendedName>
</protein>
<dbReference type="CDD" id="cd22157">
    <property type="entry name" value="F-box_AtFBW1-like"/>
    <property type="match status" value="1"/>
</dbReference>
<dbReference type="PANTHER" id="PTHR31672">
    <property type="entry name" value="BNACNNG10540D PROTEIN"/>
    <property type="match status" value="1"/>
</dbReference>
<dbReference type="Gene3D" id="1.20.1280.50">
    <property type="match status" value="1"/>
</dbReference>
<evidence type="ECO:0000259" key="1">
    <source>
        <dbReference type="PROSITE" id="PS50181"/>
    </source>
</evidence>
<evidence type="ECO:0000313" key="2">
    <source>
        <dbReference type="EMBL" id="PHT85807.1"/>
    </source>
</evidence>
<name>A0A2G2ZV08_CAPAN</name>
<dbReference type="SUPFAM" id="SSF81383">
    <property type="entry name" value="F-box domain"/>
    <property type="match status" value="1"/>
</dbReference>
<comment type="caution">
    <text evidence="2">The sequence shown here is derived from an EMBL/GenBank/DDBJ whole genome shotgun (WGS) entry which is preliminary data.</text>
</comment>
<dbReference type="AlphaFoldDB" id="A0A2G2ZV08"/>
<sequence>MPILPEELITETLLKLPVKSLLQFRFVCKSWLSLISSPQFVKAHLLLSSTNKDYTHHRVLCEAYYSNPDVRGCSVSSLLCDSVTEALDLDYHRKIFGAHPRLVGYINGLI</sequence>
<dbReference type="PROSITE" id="PS50181">
    <property type="entry name" value="FBOX"/>
    <property type="match status" value="1"/>
</dbReference>
<evidence type="ECO:0000313" key="3">
    <source>
        <dbReference type="Proteomes" id="UP000222542"/>
    </source>
</evidence>
<dbReference type="PANTHER" id="PTHR31672:SF13">
    <property type="entry name" value="F-BOX PROTEIN CPR30-LIKE"/>
    <property type="match status" value="1"/>
</dbReference>
<gene>
    <name evidence="2" type="ORF">T459_07913</name>
</gene>
<dbReference type="Pfam" id="PF00646">
    <property type="entry name" value="F-box"/>
    <property type="match status" value="1"/>
</dbReference>
<dbReference type="InterPro" id="IPR036047">
    <property type="entry name" value="F-box-like_dom_sf"/>
</dbReference>
<dbReference type="EMBL" id="AYRZ02000003">
    <property type="protein sequence ID" value="PHT85807.1"/>
    <property type="molecule type" value="Genomic_DNA"/>
</dbReference>
<dbReference type="Proteomes" id="UP000222542">
    <property type="component" value="Unassembled WGS sequence"/>
</dbReference>
<reference evidence="2 3" key="1">
    <citation type="journal article" date="2014" name="Nat. Genet.">
        <title>Genome sequence of the hot pepper provides insights into the evolution of pungency in Capsicum species.</title>
        <authorList>
            <person name="Kim S."/>
            <person name="Park M."/>
            <person name="Yeom S.I."/>
            <person name="Kim Y.M."/>
            <person name="Lee J.M."/>
            <person name="Lee H.A."/>
            <person name="Seo E."/>
            <person name="Choi J."/>
            <person name="Cheong K."/>
            <person name="Kim K.T."/>
            <person name="Jung K."/>
            <person name="Lee G.W."/>
            <person name="Oh S.K."/>
            <person name="Bae C."/>
            <person name="Kim S.B."/>
            <person name="Lee H.Y."/>
            <person name="Kim S.Y."/>
            <person name="Kim M.S."/>
            <person name="Kang B.C."/>
            <person name="Jo Y.D."/>
            <person name="Yang H.B."/>
            <person name="Jeong H.J."/>
            <person name="Kang W.H."/>
            <person name="Kwon J.K."/>
            <person name="Shin C."/>
            <person name="Lim J.Y."/>
            <person name="Park J.H."/>
            <person name="Huh J.H."/>
            <person name="Kim J.S."/>
            <person name="Kim B.D."/>
            <person name="Cohen O."/>
            <person name="Paran I."/>
            <person name="Suh M.C."/>
            <person name="Lee S.B."/>
            <person name="Kim Y.K."/>
            <person name="Shin Y."/>
            <person name="Noh S.J."/>
            <person name="Park J."/>
            <person name="Seo Y.S."/>
            <person name="Kwon S.Y."/>
            <person name="Kim H.A."/>
            <person name="Park J.M."/>
            <person name="Kim H.J."/>
            <person name="Choi S.B."/>
            <person name="Bosland P.W."/>
            <person name="Reeves G."/>
            <person name="Jo S.H."/>
            <person name="Lee B.W."/>
            <person name="Cho H.T."/>
            <person name="Choi H.S."/>
            <person name="Lee M.S."/>
            <person name="Yu Y."/>
            <person name="Do Choi Y."/>
            <person name="Park B.S."/>
            <person name="van Deynze A."/>
            <person name="Ashrafi H."/>
            <person name="Hill T."/>
            <person name="Kim W.T."/>
            <person name="Pai H.S."/>
            <person name="Ahn H.K."/>
            <person name="Yeam I."/>
            <person name="Giovannoni J.J."/>
            <person name="Rose J.K."/>
            <person name="Sorensen I."/>
            <person name="Lee S.J."/>
            <person name="Kim R.W."/>
            <person name="Choi I.Y."/>
            <person name="Choi B.S."/>
            <person name="Lim J.S."/>
            <person name="Lee Y.H."/>
            <person name="Choi D."/>
        </authorList>
    </citation>
    <scope>NUCLEOTIDE SEQUENCE [LARGE SCALE GENOMIC DNA]</scope>
    <source>
        <strain evidence="3">cv. CM334</strain>
    </source>
</reference>
<dbReference type="Gramene" id="PHT85807">
    <property type="protein sequence ID" value="PHT85807"/>
    <property type="gene ID" value="T459_07913"/>
</dbReference>
<dbReference type="InterPro" id="IPR050796">
    <property type="entry name" value="SCF_F-box_component"/>
</dbReference>
<reference evidence="2 3" key="2">
    <citation type="journal article" date="2017" name="Genome Biol.">
        <title>New reference genome sequences of hot pepper reveal the massive evolution of plant disease-resistance genes by retroduplication.</title>
        <authorList>
            <person name="Kim S."/>
            <person name="Park J."/>
            <person name="Yeom S.I."/>
            <person name="Kim Y.M."/>
            <person name="Seo E."/>
            <person name="Kim K.T."/>
            <person name="Kim M.S."/>
            <person name="Lee J.M."/>
            <person name="Cheong K."/>
            <person name="Shin H.S."/>
            <person name="Kim S.B."/>
            <person name="Han K."/>
            <person name="Lee J."/>
            <person name="Park M."/>
            <person name="Lee H.A."/>
            <person name="Lee H.Y."/>
            <person name="Lee Y."/>
            <person name="Oh S."/>
            <person name="Lee J.H."/>
            <person name="Choi E."/>
            <person name="Choi E."/>
            <person name="Lee S.E."/>
            <person name="Jeon J."/>
            <person name="Kim H."/>
            <person name="Choi G."/>
            <person name="Song H."/>
            <person name="Lee J."/>
            <person name="Lee S.C."/>
            <person name="Kwon J.K."/>
            <person name="Lee H.Y."/>
            <person name="Koo N."/>
            <person name="Hong Y."/>
            <person name="Kim R.W."/>
            <person name="Kang W.H."/>
            <person name="Huh J.H."/>
            <person name="Kang B.C."/>
            <person name="Yang T.J."/>
            <person name="Lee Y.H."/>
            <person name="Bennetzen J.L."/>
            <person name="Choi D."/>
        </authorList>
    </citation>
    <scope>NUCLEOTIDE SEQUENCE [LARGE SCALE GENOMIC DNA]</scope>
    <source>
        <strain evidence="3">cv. CM334</strain>
    </source>
</reference>
<accession>A0A2G2ZV08</accession>
<dbReference type="InterPro" id="IPR001810">
    <property type="entry name" value="F-box_dom"/>
</dbReference>
<feature type="domain" description="F-box" evidence="1">
    <location>
        <begin position="1"/>
        <end position="44"/>
    </location>
</feature>
<organism evidence="2 3">
    <name type="scientific">Capsicum annuum</name>
    <name type="common">Capsicum pepper</name>
    <dbReference type="NCBI Taxonomy" id="4072"/>
    <lineage>
        <taxon>Eukaryota</taxon>
        <taxon>Viridiplantae</taxon>
        <taxon>Streptophyta</taxon>
        <taxon>Embryophyta</taxon>
        <taxon>Tracheophyta</taxon>
        <taxon>Spermatophyta</taxon>
        <taxon>Magnoliopsida</taxon>
        <taxon>eudicotyledons</taxon>
        <taxon>Gunneridae</taxon>
        <taxon>Pentapetalae</taxon>
        <taxon>asterids</taxon>
        <taxon>lamiids</taxon>
        <taxon>Solanales</taxon>
        <taxon>Solanaceae</taxon>
        <taxon>Solanoideae</taxon>
        <taxon>Capsiceae</taxon>
        <taxon>Capsicum</taxon>
    </lineage>
</organism>
<proteinExistence type="predicted"/>
<keyword evidence="3" id="KW-1185">Reference proteome</keyword>
<dbReference type="SMART" id="SM00256">
    <property type="entry name" value="FBOX"/>
    <property type="match status" value="1"/>
</dbReference>